<dbReference type="InterPro" id="IPR046960">
    <property type="entry name" value="PPR_At4g14850-like_plant"/>
</dbReference>
<dbReference type="FunFam" id="1.25.40.10:FF:000348">
    <property type="entry name" value="Pentatricopeptide repeat-containing protein chloroplastic"/>
    <property type="match status" value="1"/>
</dbReference>
<reference evidence="4" key="1">
    <citation type="journal article" date="2012" name="Nature">
        <title>The tomato genome sequence provides insights into fleshy fruit evolution.</title>
        <authorList>
            <consortium name="Tomato Genome Consortium"/>
        </authorList>
    </citation>
    <scope>NUCLEOTIDE SEQUENCE [LARGE SCALE GENOMIC DNA]</scope>
    <source>
        <strain evidence="4">cv. Heinz 1706</strain>
    </source>
</reference>
<feature type="repeat" description="PPR" evidence="2">
    <location>
        <begin position="215"/>
        <end position="245"/>
    </location>
</feature>
<dbReference type="EnsemblPlants" id="Solyc01g090410.3.1">
    <property type="protein sequence ID" value="Solyc01g090410.3.1"/>
    <property type="gene ID" value="Solyc01g090410.3"/>
</dbReference>
<dbReference type="InterPro" id="IPR002885">
    <property type="entry name" value="PPR_rpt"/>
</dbReference>
<keyword evidence="5" id="KW-1185">Reference proteome</keyword>
<name>A0A3Q7EK35_SOLLC</name>
<dbReference type="PANTHER" id="PTHR47926:SF437">
    <property type="entry name" value="PENTACOTRIPEPTIDE-REPEAT REGION OF PRORP DOMAIN-CONTAINING PROTEIN"/>
    <property type="match status" value="1"/>
</dbReference>
<dbReference type="InterPro" id="IPR011990">
    <property type="entry name" value="TPR-like_helical_dom_sf"/>
</dbReference>
<dbReference type="Gramene" id="Solyc01g090410.3.1">
    <property type="protein sequence ID" value="Solyc01g090410.3.1"/>
    <property type="gene ID" value="Solyc01g090410.3"/>
</dbReference>
<dbReference type="Gene3D" id="1.25.40.10">
    <property type="entry name" value="Tetratricopeptide repeat domain"/>
    <property type="match status" value="3"/>
</dbReference>
<dbReference type="Pfam" id="PF13041">
    <property type="entry name" value="PPR_2"/>
    <property type="match status" value="2"/>
</dbReference>
<feature type="repeat" description="PPR" evidence="2">
    <location>
        <begin position="246"/>
        <end position="280"/>
    </location>
</feature>
<dbReference type="Gene3D" id="3.40.50.1820">
    <property type="entry name" value="alpha/beta hydrolase"/>
    <property type="match status" value="1"/>
</dbReference>
<reference evidence="4" key="2">
    <citation type="submission" date="2019-01" db="UniProtKB">
        <authorList>
            <consortium name="EnsemblPlants"/>
        </authorList>
    </citation>
    <scope>IDENTIFICATION</scope>
    <source>
        <strain evidence="4">cv. Heinz 1706</strain>
    </source>
</reference>
<dbReference type="PANTHER" id="PTHR47926">
    <property type="entry name" value="PENTATRICOPEPTIDE REPEAT-CONTAINING PROTEIN"/>
    <property type="match status" value="1"/>
</dbReference>
<feature type="region of interest" description="Disordered" evidence="3">
    <location>
        <begin position="613"/>
        <end position="643"/>
    </location>
</feature>
<dbReference type="FunFam" id="1.25.40.10:FF:000184">
    <property type="entry name" value="Pentatricopeptide repeat-containing protein, chloroplastic"/>
    <property type="match status" value="1"/>
</dbReference>
<evidence type="ECO:0000313" key="5">
    <source>
        <dbReference type="Proteomes" id="UP000004994"/>
    </source>
</evidence>
<dbReference type="Proteomes" id="UP000004994">
    <property type="component" value="Chromosome 1"/>
</dbReference>
<dbReference type="GO" id="GO:0003723">
    <property type="term" value="F:RNA binding"/>
    <property type="evidence" value="ECO:0007669"/>
    <property type="project" value="InterPro"/>
</dbReference>
<dbReference type="SUPFAM" id="SSF53474">
    <property type="entry name" value="alpha/beta-Hydrolases"/>
    <property type="match status" value="1"/>
</dbReference>
<evidence type="ECO:0000256" key="1">
    <source>
        <dbReference type="ARBA" id="ARBA00022737"/>
    </source>
</evidence>
<dbReference type="GO" id="GO:0009451">
    <property type="term" value="P:RNA modification"/>
    <property type="evidence" value="ECO:0007669"/>
    <property type="project" value="InterPro"/>
</dbReference>
<dbReference type="NCBIfam" id="TIGR00756">
    <property type="entry name" value="PPR"/>
    <property type="match status" value="4"/>
</dbReference>
<dbReference type="OMA" id="CKATALC"/>
<dbReference type="InParanoid" id="A0A3Q7EK35"/>
<evidence type="ECO:0000313" key="4">
    <source>
        <dbReference type="EnsemblPlants" id="Solyc01g090410.3.1"/>
    </source>
</evidence>
<dbReference type="InterPro" id="IPR046848">
    <property type="entry name" value="E_motif"/>
</dbReference>
<evidence type="ECO:0000256" key="2">
    <source>
        <dbReference type="PROSITE-ProRule" id="PRU00708"/>
    </source>
</evidence>
<dbReference type="PROSITE" id="PS51375">
    <property type="entry name" value="PPR"/>
    <property type="match status" value="4"/>
</dbReference>
<feature type="repeat" description="PPR" evidence="2">
    <location>
        <begin position="414"/>
        <end position="448"/>
    </location>
</feature>
<dbReference type="PaxDb" id="4081-Solyc01g090390.1.1"/>
<dbReference type="Pfam" id="PF12854">
    <property type="entry name" value="PPR_1"/>
    <property type="match status" value="1"/>
</dbReference>
<dbReference type="Pfam" id="PF02089">
    <property type="entry name" value="Palm_thioest"/>
    <property type="match status" value="1"/>
</dbReference>
<organism evidence="4">
    <name type="scientific">Solanum lycopersicum</name>
    <name type="common">Tomato</name>
    <name type="synonym">Lycopersicon esculentum</name>
    <dbReference type="NCBI Taxonomy" id="4081"/>
    <lineage>
        <taxon>Eukaryota</taxon>
        <taxon>Viridiplantae</taxon>
        <taxon>Streptophyta</taxon>
        <taxon>Embryophyta</taxon>
        <taxon>Tracheophyta</taxon>
        <taxon>Spermatophyta</taxon>
        <taxon>Magnoliopsida</taxon>
        <taxon>eudicotyledons</taxon>
        <taxon>Gunneridae</taxon>
        <taxon>Pentapetalae</taxon>
        <taxon>asterids</taxon>
        <taxon>lamiids</taxon>
        <taxon>Solanales</taxon>
        <taxon>Solanaceae</taxon>
        <taxon>Solanoideae</taxon>
        <taxon>Solaneae</taxon>
        <taxon>Solanum</taxon>
        <taxon>Solanum subgen. Lycopersicon</taxon>
    </lineage>
</organism>
<dbReference type="InterPro" id="IPR029058">
    <property type="entry name" value="AB_hydrolase_fold"/>
</dbReference>
<dbReference type="Pfam" id="PF01535">
    <property type="entry name" value="PPR"/>
    <property type="match status" value="4"/>
</dbReference>
<evidence type="ECO:0000256" key="3">
    <source>
        <dbReference type="SAM" id="MobiDB-lite"/>
    </source>
</evidence>
<dbReference type="AlphaFoldDB" id="A0A3Q7EK35"/>
<keyword evidence="1" id="KW-0677">Repeat</keyword>
<feature type="repeat" description="PPR" evidence="2">
    <location>
        <begin position="379"/>
        <end position="413"/>
    </location>
</feature>
<proteinExistence type="predicted"/>
<protein>
    <submittedName>
        <fullName evidence="4">Uncharacterized protein</fullName>
    </submittedName>
</protein>
<sequence length="1107" mass="124010">MKDRKTFGFGMWSRIERECHVLLQQRNSKATLLRIHAIMLRNAIEDNVSLLTMLISSFSVSDPVAGISHARRMFDKSLQKDKTFLCNAMIKSHMGVGQFADSTFLYRDLLRHTSFKPDNYTLSSLSKCCGARLVLLEGLEIHNHVLKCGFASNLFVATSLVDMYGKFGEMAFARKLFDEMPQRSPVSWTALIGGYLKCRCTGIAEGLFDAMPEKDVAAFNVMIDAYVKKGDMLSANRLFWAMPERNVISWTSMIDGHCSNGNVSEAKALFDVMPQRNLFSWNAMIGGYCQNKQPQEALKLFHELQMGTTLEPDGVTVVSVLPAIADLGALDLGNWVHQYVKRKKLDRSSNVCTALIDMYAKCGEIAKAREFFNEIKVKESSSWNALINGLAINGSAKEALEVFEKMKSKGYEPNEITMLGVLSACNHGGLVEEGKKWFVEMEKYGLTPQIEHYGCLVDLLGRSGCLDEAENLIETMPYEANGIILSSFLFACGYAKDVTRAEKVKKKAIEMEPWNDGIYIMLRNMYATDKRWSDVEDIKGRMRREGAKKEAGCSTIEVNGMVCEFVAGDKIHAQCEEIHLLLEHLLLYMRGLDTPYSNDIGLKGVDAVGMYRPPTENQENISKESEMTASQLKFDESKGSDPSKPMEQLLDSLLAPITYTDKQVIPVLLIRLSLYTRLNLFAHIDKDGSGHELSGKSTVNGALPGKHWVVPPFEKIKECFEEREKAVDEERKKTVVVEFLKKYIQPNKADNTLLFIGLATPPAAMAVKKTGESVPQLKLLKRIPDVVFVPAATLLTLVSVKITRSLLLQRAASEDHLALQDIACKHVLRDKPDIIWSTTSSDVEIGNGEWDSWFMPFAKQVDIACQKLKKMSELSEGYNMIGLSQGNMVGRGVIEFCDDGPPVRNLISLAGPHAGIASIPFCGSGIWCILEDSLLKLAIYSNFIQAHLAPAGYIKIPTDIANYRKGCKFLPVLNNEVHRNSTYKKRFASLENLVLIMFEKDEILVPKQTSWFGYYPDGSFTTVLPAHKTKLYTEDWIGLKKLDEAGKVKLLKVCGSHLEISTSEMKKNILPYLLDTVTKPRSSGLLWPSSFDDECNEEKISLRSWKF</sequence>
<dbReference type="Pfam" id="PF20431">
    <property type="entry name" value="E_motif"/>
    <property type="match status" value="1"/>
</dbReference>
<accession>A0A3Q7EK35</accession>